<dbReference type="PANTHER" id="PTHR44167:SF24">
    <property type="entry name" value="SERINE_THREONINE-PROTEIN KINASE CHK2"/>
    <property type="match status" value="1"/>
</dbReference>
<protein>
    <submittedName>
        <fullName evidence="3">Calcium calmodulin-dependent kinase type 1G</fullName>
    </submittedName>
</protein>
<dbReference type="AlphaFoldDB" id="A0A5M8PPU7"/>
<dbReference type="GO" id="GO:0044773">
    <property type="term" value="P:mitotic DNA damage checkpoint signaling"/>
    <property type="evidence" value="ECO:0007669"/>
    <property type="project" value="TreeGrafter"/>
</dbReference>
<dbReference type="GO" id="GO:0005634">
    <property type="term" value="C:nucleus"/>
    <property type="evidence" value="ECO:0007669"/>
    <property type="project" value="TreeGrafter"/>
</dbReference>
<evidence type="ECO:0000313" key="3">
    <source>
        <dbReference type="EMBL" id="KAA6411558.1"/>
    </source>
</evidence>
<proteinExistence type="predicted"/>
<organism evidence="3 4">
    <name type="scientific">Lasallia pustulata</name>
    <dbReference type="NCBI Taxonomy" id="136370"/>
    <lineage>
        <taxon>Eukaryota</taxon>
        <taxon>Fungi</taxon>
        <taxon>Dikarya</taxon>
        <taxon>Ascomycota</taxon>
        <taxon>Pezizomycotina</taxon>
        <taxon>Lecanoromycetes</taxon>
        <taxon>OSLEUM clade</taxon>
        <taxon>Umbilicariomycetidae</taxon>
        <taxon>Umbilicariales</taxon>
        <taxon>Umbilicariaceae</taxon>
        <taxon>Lasallia</taxon>
    </lineage>
</organism>
<evidence type="ECO:0000256" key="1">
    <source>
        <dbReference type="SAM" id="MobiDB-lite"/>
    </source>
</evidence>
<dbReference type="EMBL" id="VXIT01000007">
    <property type="protein sequence ID" value="KAA6411558.1"/>
    <property type="molecule type" value="Genomic_DNA"/>
</dbReference>
<dbReference type="Gene3D" id="1.10.510.10">
    <property type="entry name" value="Transferase(Phosphotransferase) domain 1"/>
    <property type="match status" value="1"/>
</dbReference>
<feature type="region of interest" description="Disordered" evidence="1">
    <location>
        <begin position="1"/>
        <end position="20"/>
    </location>
</feature>
<dbReference type="GO" id="GO:0005524">
    <property type="term" value="F:ATP binding"/>
    <property type="evidence" value="ECO:0007669"/>
    <property type="project" value="InterPro"/>
</dbReference>
<sequence>MDSHLPTEQPSQPLTPGQHPIYVSGQELGRGSFGIVDRVIDVSTNKEYARKEFLKPYLWERDGKRGEQLKESWLEKIRKEVRIMKNNPHTNVVEVVRFWETPAPFLPFAIEETVELLFQALITLEYLHPRGVAHRDLKPANILVISRYSLRVKLANFGLANDKSELKTICGTPDYSAPEIYFDSKYQPSVDLWSLGVIALEYVYSLPEKVRERPRKHQNQHTRLKNRGLSWCNRTVDFVNGWDSEPLLDLLTTAMLKMEPNERLSAGQCLKKGYHLGLFDGHTFDSGNVTPTQQAALQHEISDGDDSTTIILGALWGTSETSIMKTMAE</sequence>
<dbReference type="Proteomes" id="UP000324767">
    <property type="component" value="Unassembled WGS sequence"/>
</dbReference>
<dbReference type="SMART" id="SM00220">
    <property type="entry name" value="S_TKc"/>
    <property type="match status" value="1"/>
</dbReference>
<accession>A0A5M8PPU7</accession>
<dbReference type="SUPFAM" id="SSF56112">
    <property type="entry name" value="Protein kinase-like (PK-like)"/>
    <property type="match status" value="1"/>
</dbReference>
<dbReference type="PANTHER" id="PTHR44167">
    <property type="entry name" value="OVARIAN-SPECIFIC SERINE/THREONINE-PROTEIN KINASE LOK-RELATED"/>
    <property type="match status" value="1"/>
</dbReference>
<name>A0A5M8PPU7_9LECA</name>
<dbReference type="InterPro" id="IPR008271">
    <property type="entry name" value="Ser/Thr_kinase_AS"/>
</dbReference>
<gene>
    <name evidence="3" type="ORF">FRX48_04838</name>
</gene>
<reference evidence="3 4" key="1">
    <citation type="submission" date="2019-09" db="EMBL/GenBank/DDBJ databases">
        <title>The hologenome of the rock-dwelling lichen Lasallia pustulata.</title>
        <authorList>
            <person name="Greshake Tzovaras B."/>
            <person name="Segers F."/>
            <person name="Bicker A."/>
            <person name="Dal Grande F."/>
            <person name="Otte J."/>
            <person name="Hankeln T."/>
            <person name="Schmitt I."/>
            <person name="Ebersberger I."/>
        </authorList>
    </citation>
    <scope>NUCLEOTIDE SEQUENCE [LARGE SCALE GENOMIC DNA]</scope>
    <source>
        <strain evidence="3">A1-1</strain>
    </source>
</reference>
<dbReference type="Gene3D" id="3.30.200.20">
    <property type="entry name" value="Phosphorylase Kinase, domain 1"/>
    <property type="match status" value="1"/>
</dbReference>
<dbReference type="InterPro" id="IPR000719">
    <property type="entry name" value="Prot_kinase_dom"/>
</dbReference>
<dbReference type="InterPro" id="IPR011009">
    <property type="entry name" value="Kinase-like_dom_sf"/>
</dbReference>
<dbReference type="Pfam" id="PF00069">
    <property type="entry name" value="Pkinase"/>
    <property type="match status" value="2"/>
</dbReference>
<evidence type="ECO:0000259" key="2">
    <source>
        <dbReference type="PROSITE" id="PS50011"/>
    </source>
</evidence>
<feature type="compositionally biased region" description="Polar residues" evidence="1">
    <location>
        <begin position="1"/>
        <end position="15"/>
    </location>
</feature>
<dbReference type="GO" id="GO:0004674">
    <property type="term" value="F:protein serine/threonine kinase activity"/>
    <property type="evidence" value="ECO:0007669"/>
    <property type="project" value="TreeGrafter"/>
</dbReference>
<dbReference type="PROSITE" id="PS50011">
    <property type="entry name" value="PROTEIN_KINASE_DOM"/>
    <property type="match status" value="1"/>
</dbReference>
<evidence type="ECO:0000313" key="4">
    <source>
        <dbReference type="Proteomes" id="UP000324767"/>
    </source>
</evidence>
<feature type="domain" description="Protein kinase" evidence="2">
    <location>
        <begin position="22"/>
        <end position="278"/>
    </location>
</feature>
<dbReference type="OrthoDB" id="10252171at2759"/>
<keyword evidence="3" id="KW-0418">Kinase</keyword>
<comment type="caution">
    <text evidence="3">The sequence shown here is derived from an EMBL/GenBank/DDBJ whole genome shotgun (WGS) entry which is preliminary data.</text>
</comment>
<keyword evidence="3" id="KW-0808">Transferase</keyword>
<dbReference type="PROSITE" id="PS00108">
    <property type="entry name" value="PROTEIN_KINASE_ST"/>
    <property type="match status" value="1"/>
</dbReference>